<sequence length="205" mass="23142">MNLSVMLPSWPWLVTGTLTGFVAYCNMPLHWRSPPKEATQNWLAEAPLKHLGKSGLLLKGEDLWSENGAVIMAEALALSSLKKHFEAKRVPLYGLLHEELGAEEFSQFFQGELLLDTERRFYGPTERRMLLTGMLRWSVWSNIIRANKKGVEGNMKGDGSLLGSLFLLGPGKQGILYEHRELEFGDHHNSTLLLEALDKIKLVKE</sequence>
<evidence type="ECO:0000256" key="3">
    <source>
        <dbReference type="ARBA" id="ARBA00023284"/>
    </source>
</evidence>
<comment type="caution">
    <text evidence="8">The sequence shown here is derived from an EMBL/GenBank/DDBJ whole genome shotgun (WGS) entry which is preliminary data.</text>
</comment>
<keyword evidence="3" id="KW-0676">Redox-active center</keyword>
<gene>
    <name evidence="8" type="primary">PRXL2A-L</name>
    <name evidence="8" type="ORF">Hamer_G021844</name>
</gene>
<dbReference type="Proteomes" id="UP000747542">
    <property type="component" value="Unassembled WGS sequence"/>
</dbReference>
<dbReference type="Pfam" id="PF13911">
    <property type="entry name" value="AhpC-TSA_2"/>
    <property type="match status" value="1"/>
</dbReference>
<dbReference type="GO" id="GO:0016209">
    <property type="term" value="F:antioxidant activity"/>
    <property type="evidence" value="ECO:0007669"/>
    <property type="project" value="TreeGrafter"/>
</dbReference>
<reference evidence="8" key="1">
    <citation type="journal article" date="2021" name="Sci. Adv.">
        <title>The American lobster genome reveals insights on longevity, neural, and immune adaptations.</title>
        <authorList>
            <person name="Polinski J.M."/>
            <person name="Zimin A.V."/>
            <person name="Clark K.F."/>
            <person name="Kohn A.B."/>
            <person name="Sadowski N."/>
            <person name="Timp W."/>
            <person name="Ptitsyn A."/>
            <person name="Khanna P."/>
            <person name="Romanova D.Y."/>
            <person name="Williams P."/>
            <person name="Greenwood S.J."/>
            <person name="Moroz L.L."/>
            <person name="Walt D.R."/>
            <person name="Bodnar A.G."/>
        </authorList>
    </citation>
    <scope>NUCLEOTIDE SEQUENCE</scope>
    <source>
        <strain evidence="8">GMGI-L3</strain>
    </source>
</reference>
<dbReference type="InterPro" id="IPR032801">
    <property type="entry name" value="PXL2A/B/C"/>
</dbReference>
<comment type="similarity">
    <text evidence="4">Belongs to the peroxiredoxin-like PRXL2 family. PRXL2A subfamily.</text>
</comment>
<protein>
    <recommendedName>
        <fullName evidence="5">Peroxiredoxin-like 2A</fullName>
    </recommendedName>
    <alternativeName>
        <fullName evidence="7">Peroxiredoxin-like 2 activated in M-CSF stimulated monocytes</fullName>
    </alternativeName>
    <alternativeName>
        <fullName evidence="6">Redox-regulatory protein FAM213A</fullName>
    </alternativeName>
</protein>
<evidence type="ECO:0000256" key="5">
    <source>
        <dbReference type="ARBA" id="ARBA00023849"/>
    </source>
</evidence>
<dbReference type="AlphaFoldDB" id="A0A8J5JUC4"/>
<accession>A0A8J5JUC4</accession>
<evidence type="ECO:0000313" key="9">
    <source>
        <dbReference type="Proteomes" id="UP000747542"/>
    </source>
</evidence>
<proteinExistence type="inferred from homology"/>
<evidence type="ECO:0000256" key="7">
    <source>
        <dbReference type="ARBA" id="ARBA00032129"/>
    </source>
</evidence>
<dbReference type="PANTHER" id="PTHR28630:SF31">
    <property type="entry name" value="PEROXIREDOXIN-LIKE 2A"/>
    <property type="match status" value="1"/>
</dbReference>
<evidence type="ECO:0000256" key="4">
    <source>
        <dbReference type="ARBA" id="ARBA00023787"/>
    </source>
</evidence>
<keyword evidence="2" id="KW-0963">Cytoplasm</keyword>
<keyword evidence="9" id="KW-1185">Reference proteome</keyword>
<name>A0A8J5JUC4_HOMAM</name>
<organism evidence="8 9">
    <name type="scientific">Homarus americanus</name>
    <name type="common">American lobster</name>
    <dbReference type="NCBI Taxonomy" id="6706"/>
    <lineage>
        <taxon>Eukaryota</taxon>
        <taxon>Metazoa</taxon>
        <taxon>Ecdysozoa</taxon>
        <taxon>Arthropoda</taxon>
        <taxon>Crustacea</taxon>
        <taxon>Multicrustacea</taxon>
        <taxon>Malacostraca</taxon>
        <taxon>Eumalacostraca</taxon>
        <taxon>Eucarida</taxon>
        <taxon>Decapoda</taxon>
        <taxon>Pleocyemata</taxon>
        <taxon>Astacidea</taxon>
        <taxon>Nephropoidea</taxon>
        <taxon>Nephropidae</taxon>
        <taxon>Homarus</taxon>
    </lineage>
</organism>
<evidence type="ECO:0000256" key="6">
    <source>
        <dbReference type="ARBA" id="ARBA00032058"/>
    </source>
</evidence>
<evidence type="ECO:0000256" key="2">
    <source>
        <dbReference type="ARBA" id="ARBA00022490"/>
    </source>
</evidence>
<evidence type="ECO:0000313" key="8">
    <source>
        <dbReference type="EMBL" id="KAG7162611.1"/>
    </source>
</evidence>
<dbReference type="GO" id="GO:0005737">
    <property type="term" value="C:cytoplasm"/>
    <property type="evidence" value="ECO:0007669"/>
    <property type="project" value="UniProtKB-SubCell"/>
</dbReference>
<comment type="subcellular location">
    <subcellularLocation>
        <location evidence="1">Cytoplasm</location>
    </subcellularLocation>
</comment>
<dbReference type="EMBL" id="JAHLQT010027556">
    <property type="protein sequence ID" value="KAG7162611.1"/>
    <property type="molecule type" value="Genomic_DNA"/>
</dbReference>
<evidence type="ECO:0000256" key="1">
    <source>
        <dbReference type="ARBA" id="ARBA00004496"/>
    </source>
</evidence>
<dbReference type="PANTHER" id="PTHR28630">
    <property type="match status" value="1"/>
</dbReference>